<reference evidence="1 2" key="1">
    <citation type="submission" date="2018-07" db="EMBL/GenBank/DDBJ databases">
        <title>Genomic Encyclopedia of Type Strains, Phase III (KMG-III): the genomes of soil and plant-associated and newly described type strains.</title>
        <authorList>
            <person name="Whitman W."/>
        </authorList>
    </citation>
    <scope>NUCLEOTIDE SEQUENCE [LARGE SCALE GENOMIC DNA]</scope>
    <source>
        <strain evidence="1 2">CECT 7506</strain>
    </source>
</reference>
<protein>
    <submittedName>
        <fullName evidence="1">Uncharacterized protein DUF4304</fullName>
    </submittedName>
</protein>
<accession>A0A368VL18</accession>
<dbReference type="RefSeq" id="WP_114383113.1">
    <property type="nucleotide sequence ID" value="NZ_QPJD01000018.1"/>
</dbReference>
<proteinExistence type="predicted"/>
<dbReference type="EMBL" id="QPJD01000018">
    <property type="protein sequence ID" value="RCW42184.1"/>
    <property type="molecule type" value="Genomic_DNA"/>
</dbReference>
<sequence>MSEIHYANKLKEFIADTIDPMFFSAGFKRSGRNLIRETNDVLVTAHIQKSRNNSSMYATFTIVGSVCLPNFARKMEIVLPSKFYSGVYDLYFNSEWYKMGEIPGFEPYRGLTEDDMNPNNPFQRYSWVWKDPIIVKNIIVEDITKVLTLIELLKSEEEIYHYLIDKANVPLLGQLFIAVKKMENGLVSEGLAVMEKLMNNQAFEPHIKAYLKSSKFK</sequence>
<comment type="caution">
    <text evidence="1">The sequence shown here is derived from an EMBL/GenBank/DDBJ whole genome shotgun (WGS) entry which is preliminary data.</text>
</comment>
<gene>
    <name evidence="1" type="ORF">DFP97_11813</name>
</gene>
<dbReference type="AlphaFoldDB" id="A0A368VL18"/>
<dbReference type="InterPro" id="IPR025412">
    <property type="entry name" value="DUF4304"/>
</dbReference>
<dbReference type="OrthoDB" id="1097772at2"/>
<dbReference type="Proteomes" id="UP000252415">
    <property type="component" value="Unassembled WGS sequence"/>
</dbReference>
<keyword evidence="2" id="KW-1185">Reference proteome</keyword>
<dbReference type="Pfam" id="PF14137">
    <property type="entry name" value="DUF4304"/>
    <property type="match status" value="1"/>
</dbReference>
<name>A0A368VL18_9BACL</name>
<organism evidence="1 2">
    <name type="scientific">Paenibacillus prosopidis</name>
    <dbReference type="NCBI Taxonomy" id="630520"/>
    <lineage>
        <taxon>Bacteria</taxon>
        <taxon>Bacillati</taxon>
        <taxon>Bacillota</taxon>
        <taxon>Bacilli</taxon>
        <taxon>Bacillales</taxon>
        <taxon>Paenibacillaceae</taxon>
        <taxon>Paenibacillus</taxon>
    </lineage>
</organism>
<evidence type="ECO:0000313" key="1">
    <source>
        <dbReference type="EMBL" id="RCW42184.1"/>
    </source>
</evidence>
<evidence type="ECO:0000313" key="2">
    <source>
        <dbReference type="Proteomes" id="UP000252415"/>
    </source>
</evidence>